<protein>
    <submittedName>
        <fullName evidence="2">Glycerophosphoryl diester phosphodiesterase</fullName>
        <ecNumber evidence="2">3.1.4.46</ecNumber>
    </submittedName>
</protein>
<reference evidence="2" key="1">
    <citation type="submission" date="2020-02" db="EMBL/GenBank/DDBJ databases">
        <authorList>
            <person name="Meier V. D."/>
        </authorList>
    </citation>
    <scope>NUCLEOTIDE SEQUENCE</scope>
    <source>
        <strain evidence="2">AVDCRST_MAG30</strain>
    </source>
</reference>
<dbReference type="Pfam" id="PF03009">
    <property type="entry name" value="GDPD"/>
    <property type="match status" value="1"/>
</dbReference>
<dbReference type="EC" id="3.1.4.46" evidence="2"/>
<feature type="non-terminal residue" evidence="2">
    <location>
        <position position="39"/>
    </location>
</feature>
<dbReference type="Gene3D" id="3.20.20.190">
    <property type="entry name" value="Phosphatidylinositol (PI) phosphodiesterase"/>
    <property type="match status" value="1"/>
</dbReference>
<accession>A0A6J4T5G0</accession>
<dbReference type="PROSITE" id="PS51704">
    <property type="entry name" value="GP_PDE"/>
    <property type="match status" value="1"/>
</dbReference>
<dbReference type="InterPro" id="IPR017946">
    <property type="entry name" value="PLC-like_Pdiesterase_TIM-brl"/>
</dbReference>
<dbReference type="GO" id="GO:0006629">
    <property type="term" value="P:lipid metabolic process"/>
    <property type="evidence" value="ECO:0007669"/>
    <property type="project" value="InterPro"/>
</dbReference>
<dbReference type="InterPro" id="IPR030395">
    <property type="entry name" value="GP_PDE_dom"/>
</dbReference>
<feature type="domain" description="GP-PDE" evidence="1">
    <location>
        <begin position="1"/>
        <end position="39"/>
    </location>
</feature>
<dbReference type="SUPFAM" id="SSF51695">
    <property type="entry name" value="PLC-like phosphodiesterases"/>
    <property type="match status" value="1"/>
</dbReference>
<dbReference type="GO" id="GO:0008889">
    <property type="term" value="F:glycerophosphodiester phosphodiesterase activity"/>
    <property type="evidence" value="ECO:0007669"/>
    <property type="project" value="UniProtKB-EC"/>
</dbReference>
<keyword evidence="2" id="KW-0378">Hydrolase</keyword>
<organism evidence="2">
    <name type="scientific">uncultured Solirubrobacteraceae bacterium</name>
    <dbReference type="NCBI Taxonomy" id="1162706"/>
    <lineage>
        <taxon>Bacteria</taxon>
        <taxon>Bacillati</taxon>
        <taxon>Actinomycetota</taxon>
        <taxon>Thermoleophilia</taxon>
        <taxon>Solirubrobacterales</taxon>
        <taxon>Solirubrobacteraceae</taxon>
        <taxon>environmental samples</taxon>
    </lineage>
</organism>
<gene>
    <name evidence="2" type="ORF">AVDCRST_MAG30-2626</name>
</gene>
<sequence length="39" mass="4072">MRRVGHKGADLIAPGNTVASFDAALAAGVDMIEFDVLLE</sequence>
<evidence type="ECO:0000259" key="1">
    <source>
        <dbReference type="PROSITE" id="PS51704"/>
    </source>
</evidence>
<dbReference type="EMBL" id="CADCVS010000343">
    <property type="protein sequence ID" value="CAA9513961.1"/>
    <property type="molecule type" value="Genomic_DNA"/>
</dbReference>
<evidence type="ECO:0000313" key="2">
    <source>
        <dbReference type="EMBL" id="CAA9513961.1"/>
    </source>
</evidence>
<proteinExistence type="predicted"/>
<dbReference type="AlphaFoldDB" id="A0A6J4T5G0"/>
<name>A0A6J4T5G0_9ACTN</name>